<comment type="caution">
    <text evidence="2">The sequence shown here is derived from an EMBL/GenBank/DDBJ whole genome shotgun (WGS) entry which is preliminary data.</text>
</comment>
<gene>
    <name evidence="2" type="ORF">ACD661_00175</name>
</gene>
<protein>
    <submittedName>
        <fullName evidence="2">DUF2063 domain-containing protein</fullName>
    </submittedName>
</protein>
<dbReference type="RefSeq" id="WP_400185426.1">
    <property type="nucleotide sequence ID" value="NZ_JBGORX010000001.1"/>
</dbReference>
<reference evidence="2 3" key="1">
    <citation type="submission" date="2024-08" db="EMBL/GenBank/DDBJ databases">
        <title>Draft Genome Sequence of Legionella lytica strain DSB2004, Isolated From a Fire Sprinkler System.</title>
        <authorList>
            <person name="Everhart A.D."/>
            <person name="Kidane D.T."/>
            <person name="Farone A.L."/>
            <person name="Farone M.B."/>
        </authorList>
    </citation>
    <scope>NUCLEOTIDE SEQUENCE [LARGE SCALE GENOMIC DNA]</scope>
    <source>
        <strain evidence="2 3">DSB2004</strain>
    </source>
</reference>
<dbReference type="Gene3D" id="1.10.150.690">
    <property type="entry name" value="DUF2063"/>
    <property type="match status" value="1"/>
</dbReference>
<evidence type="ECO:0000313" key="3">
    <source>
        <dbReference type="Proteomes" id="UP001615550"/>
    </source>
</evidence>
<organism evidence="2 3">
    <name type="scientific">Legionella lytica</name>
    <dbReference type="NCBI Taxonomy" id="96232"/>
    <lineage>
        <taxon>Bacteria</taxon>
        <taxon>Pseudomonadati</taxon>
        <taxon>Pseudomonadota</taxon>
        <taxon>Gammaproteobacteria</taxon>
        <taxon>Legionellales</taxon>
        <taxon>Legionellaceae</taxon>
        <taxon>Legionella</taxon>
    </lineage>
</organism>
<dbReference type="EMBL" id="JBGORX010000001">
    <property type="protein sequence ID" value="MFJ1266964.1"/>
    <property type="molecule type" value="Genomic_DNA"/>
</dbReference>
<evidence type="ECO:0000313" key="2">
    <source>
        <dbReference type="EMBL" id="MFJ1266964.1"/>
    </source>
</evidence>
<accession>A0ABW8D2S9</accession>
<name>A0ABW8D2S9_9GAMM</name>
<dbReference type="Proteomes" id="UP001615550">
    <property type="component" value="Unassembled WGS sequence"/>
</dbReference>
<feature type="domain" description="Putative DNA-binding" evidence="1">
    <location>
        <begin position="6"/>
        <end position="98"/>
    </location>
</feature>
<proteinExistence type="predicted"/>
<sequence length="263" mass="30158">MNELKQLQDQFHQFLLSGDNQIHHSIMQTEQVSTETRLAIYRDAYELRLIDSLAANFPCFYAYLGTEEFNQCARAYIREYPSSFHSIRWFGDNLAAFVRANYLQAYLSELVDFEWKMTLVFDAAEAPVVSVADMAMVPPEAWADLQFTLHPSVQRPTYLWNSVSLWQALAHEQDLPELQQQTETSAWILWRTPELMIQFCSLSAAESWALDKLAQGASFGSLCEGLCQWVVEEEVGMHVASYLKSWIQRGLLSELLMCSVTSS</sequence>
<dbReference type="InterPro" id="IPR018640">
    <property type="entry name" value="DUF2063"/>
</dbReference>
<evidence type="ECO:0000259" key="1">
    <source>
        <dbReference type="Pfam" id="PF09836"/>
    </source>
</evidence>
<dbReference type="InterPro" id="IPR044922">
    <property type="entry name" value="DUF2063_N_sf"/>
</dbReference>
<dbReference type="Pfam" id="PF09836">
    <property type="entry name" value="DUF2063"/>
    <property type="match status" value="1"/>
</dbReference>
<keyword evidence="3" id="KW-1185">Reference proteome</keyword>